<dbReference type="OrthoDB" id="14196at2"/>
<evidence type="ECO:0000313" key="14">
    <source>
        <dbReference type="EMBL" id="APS41452.1"/>
    </source>
</evidence>
<feature type="region of interest" description="Disordered" evidence="12">
    <location>
        <begin position="294"/>
        <end position="355"/>
    </location>
</feature>
<evidence type="ECO:0000256" key="11">
    <source>
        <dbReference type="HAMAP-Rule" id="MF_01145"/>
    </source>
</evidence>
<evidence type="ECO:0000256" key="1">
    <source>
        <dbReference type="ARBA" id="ARBA00000971"/>
    </source>
</evidence>
<keyword evidence="7 11" id="KW-0472">Membrane</keyword>
<accession>A0A1L6RAD8</accession>
<dbReference type="InterPro" id="IPR000297">
    <property type="entry name" value="PPIase_PpiC"/>
</dbReference>
<keyword evidence="10" id="KW-0449">Lipoprotein</keyword>
<evidence type="ECO:0000256" key="8">
    <source>
        <dbReference type="ARBA" id="ARBA00023139"/>
    </source>
</evidence>
<protein>
    <recommendedName>
        <fullName evidence="11">Foldase protein PrsA</fullName>
        <ecNumber evidence="11">5.2.1.8</ecNumber>
    </recommendedName>
</protein>
<dbReference type="GO" id="GO:0005886">
    <property type="term" value="C:plasma membrane"/>
    <property type="evidence" value="ECO:0007669"/>
    <property type="project" value="UniProtKB-SubCell"/>
</dbReference>
<dbReference type="STRING" id="1631871.FOL01_0593"/>
<dbReference type="KEGG" id="wjo:FOL01_0593"/>
<dbReference type="HAMAP" id="MF_01145">
    <property type="entry name" value="Foldase_PrsA"/>
    <property type="match status" value="1"/>
</dbReference>
<dbReference type="Pfam" id="PF00639">
    <property type="entry name" value="Rotamase"/>
    <property type="match status" value="1"/>
</dbReference>
<feature type="compositionally biased region" description="Low complexity" evidence="12">
    <location>
        <begin position="303"/>
        <end position="355"/>
    </location>
</feature>
<dbReference type="InterPro" id="IPR027304">
    <property type="entry name" value="Trigger_fact/SurA_dom_sf"/>
</dbReference>
<comment type="function">
    <text evidence="11">Plays a major role in protein secretion by helping the post-translocational extracellular folding of several secreted proteins.</text>
</comment>
<dbReference type="InterPro" id="IPR023059">
    <property type="entry name" value="Foldase_PrsA"/>
</dbReference>
<evidence type="ECO:0000259" key="13">
    <source>
        <dbReference type="PROSITE" id="PS50198"/>
    </source>
</evidence>
<dbReference type="SUPFAM" id="SSF54534">
    <property type="entry name" value="FKBP-like"/>
    <property type="match status" value="1"/>
</dbReference>
<keyword evidence="9 11" id="KW-0413">Isomerase</keyword>
<dbReference type="EC" id="5.2.1.8" evidence="11"/>
<keyword evidence="5 11" id="KW-0732">Signal</keyword>
<dbReference type="EMBL" id="CP014332">
    <property type="protein sequence ID" value="APS41452.1"/>
    <property type="molecule type" value="Genomic_DNA"/>
</dbReference>
<dbReference type="Proteomes" id="UP000185473">
    <property type="component" value="Chromosome"/>
</dbReference>
<name>A0A1L6RAD8_9LACO</name>
<dbReference type="GO" id="GO:0006457">
    <property type="term" value="P:protein folding"/>
    <property type="evidence" value="ECO:0007669"/>
    <property type="project" value="UniProtKB-UniRule"/>
</dbReference>
<dbReference type="InterPro" id="IPR050245">
    <property type="entry name" value="PrsA_foldase"/>
</dbReference>
<sequence>MWKKVLGVLVVIAVGVGLAAWGIGPKSLVTTDAGNVSQAEYYKKLKSSPEGQEELANMIIQKVLDDKYGDKVSKKSIESQYDDAKSQYGSQFSQALSQNGMTEDSFRDSLRIQALEKQAVIADKHYSNKQLRQAYKEYQPKVNVSVILTSSEDDAKKVISELDKGGDFAKLAKEKSTDTNTKKNGGKMTGFDSTDTNLEDDFKTAAFKLKKGEYTKTPVKSNSSQGYFVIKMNSKSDKKSFNSLKTKMKNILVEKTMSDTSEVQAIVGEELGKANVNIKDSTLQNVLSTYTQAAATAKTSKNSSSSESSSSSSEASSSSDSSSSASSESSSSDSSSSASSESSSSDSSSSSDDNK</sequence>
<keyword evidence="4 11" id="KW-1003">Cell membrane</keyword>
<dbReference type="GO" id="GO:0003755">
    <property type="term" value="F:peptidyl-prolyl cis-trans isomerase activity"/>
    <property type="evidence" value="ECO:0007669"/>
    <property type="project" value="UniProtKB-UniRule"/>
</dbReference>
<evidence type="ECO:0000256" key="12">
    <source>
        <dbReference type="SAM" id="MobiDB-lite"/>
    </source>
</evidence>
<keyword evidence="8" id="KW-0564">Palmitate</keyword>
<evidence type="ECO:0000313" key="15">
    <source>
        <dbReference type="Proteomes" id="UP000185473"/>
    </source>
</evidence>
<dbReference type="AlphaFoldDB" id="A0A1L6RAD8"/>
<evidence type="ECO:0000256" key="9">
    <source>
        <dbReference type="ARBA" id="ARBA00023235"/>
    </source>
</evidence>
<dbReference type="PANTHER" id="PTHR47245:SF1">
    <property type="entry name" value="FOLDASE PROTEIN PRSA"/>
    <property type="match status" value="1"/>
</dbReference>
<keyword evidence="15" id="KW-1185">Reference proteome</keyword>
<evidence type="ECO:0000256" key="2">
    <source>
        <dbReference type="ARBA" id="ARBA00004193"/>
    </source>
</evidence>
<dbReference type="PROSITE" id="PS50198">
    <property type="entry name" value="PPIC_PPIASE_2"/>
    <property type="match status" value="1"/>
</dbReference>
<dbReference type="Gene3D" id="3.10.50.40">
    <property type="match status" value="1"/>
</dbReference>
<organism evidence="14 15">
    <name type="scientific">Weissella jogaejeotgali</name>
    <dbReference type="NCBI Taxonomy" id="1631871"/>
    <lineage>
        <taxon>Bacteria</taxon>
        <taxon>Bacillati</taxon>
        <taxon>Bacillota</taxon>
        <taxon>Bacilli</taxon>
        <taxon>Lactobacillales</taxon>
        <taxon>Lactobacillaceae</taxon>
        <taxon>Weissella</taxon>
    </lineage>
</organism>
<dbReference type="RefSeq" id="WP_075269304.1">
    <property type="nucleotide sequence ID" value="NZ_CP014332.1"/>
</dbReference>
<dbReference type="SUPFAM" id="SSF109998">
    <property type="entry name" value="Triger factor/SurA peptide-binding domain-like"/>
    <property type="match status" value="1"/>
</dbReference>
<dbReference type="InterPro" id="IPR046357">
    <property type="entry name" value="PPIase_dom_sf"/>
</dbReference>
<reference evidence="14 15" key="1">
    <citation type="submission" date="2016-02" db="EMBL/GenBank/DDBJ databases">
        <title>Complete Genome Sequence of Weissella jogaejeotgali FOL01.</title>
        <authorList>
            <person name="Lee J.-H."/>
            <person name="Ku H.-J."/>
        </authorList>
    </citation>
    <scope>NUCLEOTIDE SEQUENCE [LARGE SCALE GENOMIC DNA]</scope>
    <source>
        <strain evidence="14 15">FOL01</strain>
    </source>
</reference>
<comment type="catalytic activity">
    <reaction evidence="1 11">
        <text>[protein]-peptidylproline (omega=180) = [protein]-peptidylproline (omega=0)</text>
        <dbReference type="Rhea" id="RHEA:16237"/>
        <dbReference type="Rhea" id="RHEA-COMP:10747"/>
        <dbReference type="Rhea" id="RHEA-COMP:10748"/>
        <dbReference type="ChEBI" id="CHEBI:83833"/>
        <dbReference type="ChEBI" id="CHEBI:83834"/>
        <dbReference type="EC" id="5.2.1.8"/>
    </reaction>
</comment>
<evidence type="ECO:0000256" key="10">
    <source>
        <dbReference type="ARBA" id="ARBA00023288"/>
    </source>
</evidence>
<dbReference type="PANTHER" id="PTHR47245">
    <property type="entry name" value="PEPTIDYLPROLYL ISOMERASE"/>
    <property type="match status" value="1"/>
</dbReference>
<comment type="similarity">
    <text evidence="3 11">Belongs to the PrsA family.</text>
</comment>
<evidence type="ECO:0000256" key="3">
    <source>
        <dbReference type="ARBA" id="ARBA00006071"/>
    </source>
</evidence>
<evidence type="ECO:0000256" key="4">
    <source>
        <dbReference type="ARBA" id="ARBA00022475"/>
    </source>
</evidence>
<evidence type="ECO:0000256" key="5">
    <source>
        <dbReference type="ARBA" id="ARBA00022729"/>
    </source>
</evidence>
<gene>
    <name evidence="11" type="primary">prsA</name>
    <name evidence="14" type="ORF">FOL01_0593</name>
</gene>
<keyword evidence="6 11" id="KW-0697">Rotamase</keyword>
<feature type="domain" description="PpiC" evidence="13">
    <location>
        <begin position="139"/>
        <end position="234"/>
    </location>
</feature>
<evidence type="ECO:0000256" key="6">
    <source>
        <dbReference type="ARBA" id="ARBA00023110"/>
    </source>
</evidence>
<evidence type="ECO:0000256" key="7">
    <source>
        <dbReference type="ARBA" id="ARBA00023136"/>
    </source>
</evidence>
<comment type="subcellular location">
    <subcellularLocation>
        <location evidence="2">Cell membrane</location>
        <topology evidence="2">Lipid-anchor</topology>
    </subcellularLocation>
</comment>
<proteinExistence type="inferred from homology"/>